<organism evidence="1 2">
    <name type="scientific">Mesorhizobium metallidurans STM 2683</name>
    <dbReference type="NCBI Taxonomy" id="1297569"/>
    <lineage>
        <taxon>Bacteria</taxon>
        <taxon>Pseudomonadati</taxon>
        <taxon>Pseudomonadota</taxon>
        <taxon>Alphaproteobacteria</taxon>
        <taxon>Hyphomicrobiales</taxon>
        <taxon>Phyllobacteriaceae</taxon>
        <taxon>Mesorhizobium</taxon>
    </lineage>
</organism>
<gene>
    <name evidence="1" type="ORF">MESS2_50063</name>
</gene>
<reference evidence="1 2" key="1">
    <citation type="submission" date="2013-02" db="EMBL/GenBank/DDBJ databases">
        <authorList>
            <person name="Genoscope - CEA"/>
        </authorList>
    </citation>
    <scope>NUCLEOTIDE SEQUENCE [LARGE SCALE GENOMIC DNA]</scope>
    <source>
        <strain evidence="1 2">STM 2683</strain>
    </source>
</reference>
<name>M5ESE9_9HYPH</name>
<dbReference type="EMBL" id="CAUM01000117">
    <property type="protein sequence ID" value="CCV07212.1"/>
    <property type="molecule type" value="Genomic_DNA"/>
</dbReference>
<dbReference type="Proteomes" id="UP000012062">
    <property type="component" value="Unassembled WGS sequence"/>
</dbReference>
<keyword evidence="2" id="KW-1185">Reference proteome</keyword>
<dbReference type="AlphaFoldDB" id="M5ESE9"/>
<accession>M5ESE9</accession>
<sequence length="57" mass="6445">MGYRIQYFIPIQSSLPIEMPGKGFVMHVVAQNRYTLLGDMHYSAARPFGRAKDAVTL</sequence>
<comment type="caution">
    <text evidence="1">The sequence shown here is derived from an EMBL/GenBank/DDBJ whole genome shotgun (WGS) entry which is preliminary data.</text>
</comment>
<proteinExistence type="predicted"/>
<protein>
    <submittedName>
        <fullName evidence="1">Uncharacterized protein</fullName>
    </submittedName>
</protein>
<evidence type="ECO:0000313" key="1">
    <source>
        <dbReference type="EMBL" id="CCV07212.1"/>
    </source>
</evidence>
<evidence type="ECO:0000313" key="2">
    <source>
        <dbReference type="Proteomes" id="UP000012062"/>
    </source>
</evidence>